<feature type="domain" description="Histidine kinase" evidence="7">
    <location>
        <begin position="339"/>
        <end position="589"/>
    </location>
</feature>
<dbReference type="Pfam" id="PF00512">
    <property type="entry name" value="HisKA"/>
    <property type="match status" value="1"/>
</dbReference>
<dbReference type="InterPro" id="IPR036890">
    <property type="entry name" value="HATPase_C_sf"/>
</dbReference>
<dbReference type="Gene3D" id="3.30.565.10">
    <property type="entry name" value="Histidine kinase-like ATPase, C-terminal domain"/>
    <property type="match status" value="1"/>
</dbReference>
<dbReference type="SUPFAM" id="SSF47384">
    <property type="entry name" value="Homodimeric domain of signal transducing histidine kinase"/>
    <property type="match status" value="1"/>
</dbReference>
<keyword evidence="3" id="KW-0597">Phosphoprotein</keyword>
<dbReference type="GO" id="GO:0000155">
    <property type="term" value="F:phosphorelay sensor kinase activity"/>
    <property type="evidence" value="ECO:0007669"/>
    <property type="project" value="InterPro"/>
</dbReference>
<evidence type="ECO:0000256" key="1">
    <source>
        <dbReference type="ARBA" id="ARBA00000085"/>
    </source>
</evidence>
<dbReference type="Pfam" id="PF13426">
    <property type="entry name" value="PAS_9"/>
    <property type="match status" value="1"/>
</dbReference>
<dbReference type="Pfam" id="PF02518">
    <property type="entry name" value="HATPase_c"/>
    <property type="match status" value="1"/>
</dbReference>
<dbReference type="Gene3D" id="3.30.450.40">
    <property type="match status" value="1"/>
</dbReference>
<reference evidence="9 10" key="1">
    <citation type="submission" date="2017-09" db="EMBL/GenBank/DDBJ databases">
        <title>Depth-based differentiation of microbial function through sediment-hosted aquifers and enrichment of novel symbionts in the deep terrestrial subsurface.</title>
        <authorList>
            <person name="Probst A.J."/>
            <person name="Ladd B."/>
            <person name="Jarett J.K."/>
            <person name="Geller-Mcgrath D.E."/>
            <person name="Sieber C.M."/>
            <person name="Emerson J.B."/>
            <person name="Anantharaman K."/>
            <person name="Thomas B.C."/>
            <person name="Malmstrom R."/>
            <person name="Stieglmeier M."/>
            <person name="Klingl A."/>
            <person name="Woyke T."/>
            <person name="Ryan C.M."/>
            <person name="Banfield J.F."/>
        </authorList>
    </citation>
    <scope>NUCLEOTIDE SEQUENCE [LARGE SCALE GENOMIC DNA]</scope>
    <source>
        <strain evidence="9">CG10_big_fil_rev_8_21_14_0_10_36_16</strain>
    </source>
</reference>
<feature type="transmembrane region" description="Helical" evidence="6">
    <location>
        <begin position="6"/>
        <end position="22"/>
    </location>
</feature>
<dbReference type="PANTHER" id="PTHR43047:SF72">
    <property type="entry name" value="OSMOSENSING HISTIDINE PROTEIN KINASE SLN1"/>
    <property type="match status" value="1"/>
</dbReference>
<keyword evidence="6" id="KW-0472">Membrane</keyword>
<dbReference type="GO" id="GO:0005886">
    <property type="term" value="C:plasma membrane"/>
    <property type="evidence" value="ECO:0007669"/>
    <property type="project" value="TreeGrafter"/>
</dbReference>
<dbReference type="SMART" id="SM00387">
    <property type="entry name" value="HATPase_c"/>
    <property type="match status" value="1"/>
</dbReference>
<dbReference type="InterPro" id="IPR005467">
    <property type="entry name" value="His_kinase_dom"/>
</dbReference>
<comment type="catalytic activity">
    <reaction evidence="1">
        <text>ATP + protein L-histidine = ADP + protein N-phospho-L-histidine.</text>
        <dbReference type="EC" id="2.7.13.3"/>
    </reaction>
</comment>
<dbReference type="InterPro" id="IPR036097">
    <property type="entry name" value="HisK_dim/P_sf"/>
</dbReference>
<dbReference type="SUPFAM" id="SSF55874">
    <property type="entry name" value="ATPase domain of HSP90 chaperone/DNA topoisomerase II/histidine kinase"/>
    <property type="match status" value="1"/>
</dbReference>
<keyword evidence="6" id="KW-1133">Transmembrane helix</keyword>
<dbReference type="CDD" id="cd00082">
    <property type="entry name" value="HisKA"/>
    <property type="match status" value="1"/>
</dbReference>
<dbReference type="EMBL" id="PCXQ01000006">
    <property type="protein sequence ID" value="PJE50522.1"/>
    <property type="molecule type" value="Genomic_DNA"/>
</dbReference>
<dbReference type="PROSITE" id="PS50109">
    <property type="entry name" value="HIS_KIN"/>
    <property type="match status" value="1"/>
</dbReference>
<organism evidence="9 10">
    <name type="scientific">Candidatus Yanofskybacteria bacterium CG10_big_fil_rev_8_21_14_0_10_36_16</name>
    <dbReference type="NCBI Taxonomy" id="1975096"/>
    <lineage>
        <taxon>Bacteria</taxon>
        <taxon>Candidatus Yanofskyibacteriota</taxon>
    </lineage>
</organism>
<evidence type="ECO:0000259" key="8">
    <source>
        <dbReference type="PROSITE" id="PS50112"/>
    </source>
</evidence>
<sequence length="589" mass="66381">MGNIIIIILGIFGLFVGFLSYLKSRELKTKLQTHISLDTAREEELSQRVFELSILKELGERVGYSLDVQKIVDVITGSLHQFIEYSAVSYMFLEPEKIVFKIHLEKSVDRKFIDNVRDRMLQSLSALMNKEFDKSQVEEFLSGAILVEDLKQPVRSFFNIPIVIANKVMGILTIAHTEIGLYKEKEMSMLYRIMQQASSAVTRLQEVVEIEQRKLNSMVESMTEGVIMTDKDYRILVANPAARSAVGLEQEKEVTIFDFIDKLGDKLDIKNKLEESIRLDKVLEVEELLINDKFFQVFVSPVKSKQGIEKGKILGGVVIFHDITNEKEVEKLREDFTSIMVHELRAPLDGIKKRAEVLKEGLGMAKDQAGKDEIMSVIYQNASHMLELVNDLLDVAKIEAGKFELRREPSNIKQIMKERVNFFKILAEDAKIDLSFQAAENVPDDLNFDPLRIEQVLNNLISNAIKFTDAGGRVVVQALIHQNGNNISEEAISSGIEWLIDPNDPKLKNYPDSLIVAVTDTGIGLSKENIIQLFNKFKQLQSSAKRKEKKGTGLGLVIAKGIVESHNGVIGVGSEEGKGSTFYFTIPIN</sequence>
<accession>A0A2J0Q6M8</accession>
<dbReference type="InterPro" id="IPR004358">
    <property type="entry name" value="Sig_transdc_His_kin-like_C"/>
</dbReference>
<evidence type="ECO:0000259" key="7">
    <source>
        <dbReference type="PROSITE" id="PS50109"/>
    </source>
</evidence>
<dbReference type="FunFam" id="3.30.565.10:FF:000006">
    <property type="entry name" value="Sensor histidine kinase WalK"/>
    <property type="match status" value="1"/>
</dbReference>
<dbReference type="PRINTS" id="PR00344">
    <property type="entry name" value="BCTRLSENSOR"/>
</dbReference>
<dbReference type="Gene3D" id="1.10.287.130">
    <property type="match status" value="1"/>
</dbReference>
<dbReference type="Gene3D" id="3.30.450.20">
    <property type="entry name" value="PAS domain"/>
    <property type="match status" value="1"/>
</dbReference>
<dbReference type="InterPro" id="IPR000014">
    <property type="entry name" value="PAS"/>
</dbReference>
<dbReference type="InterPro" id="IPR035965">
    <property type="entry name" value="PAS-like_dom_sf"/>
</dbReference>
<evidence type="ECO:0000256" key="4">
    <source>
        <dbReference type="ARBA" id="ARBA00022679"/>
    </source>
</evidence>
<feature type="domain" description="PAS" evidence="8">
    <location>
        <begin position="211"/>
        <end position="252"/>
    </location>
</feature>
<evidence type="ECO:0000313" key="9">
    <source>
        <dbReference type="EMBL" id="PJE50522.1"/>
    </source>
</evidence>
<dbReference type="CDD" id="cd00130">
    <property type="entry name" value="PAS"/>
    <property type="match status" value="1"/>
</dbReference>
<keyword evidence="6" id="KW-0812">Transmembrane</keyword>
<dbReference type="SUPFAM" id="SSF55781">
    <property type="entry name" value="GAF domain-like"/>
    <property type="match status" value="1"/>
</dbReference>
<evidence type="ECO:0000256" key="5">
    <source>
        <dbReference type="ARBA" id="ARBA00022777"/>
    </source>
</evidence>
<evidence type="ECO:0000256" key="3">
    <source>
        <dbReference type="ARBA" id="ARBA00022553"/>
    </source>
</evidence>
<dbReference type="Proteomes" id="UP000228496">
    <property type="component" value="Unassembled WGS sequence"/>
</dbReference>
<comment type="caution">
    <text evidence="9">The sequence shown here is derived from an EMBL/GenBank/DDBJ whole genome shotgun (WGS) entry which is preliminary data.</text>
</comment>
<proteinExistence type="predicted"/>
<dbReference type="PROSITE" id="PS50112">
    <property type="entry name" value="PAS"/>
    <property type="match status" value="1"/>
</dbReference>
<evidence type="ECO:0000256" key="2">
    <source>
        <dbReference type="ARBA" id="ARBA00012438"/>
    </source>
</evidence>
<protein>
    <recommendedName>
        <fullName evidence="2">histidine kinase</fullName>
        <ecNumber evidence="2">2.7.13.3</ecNumber>
    </recommendedName>
</protein>
<evidence type="ECO:0000256" key="6">
    <source>
        <dbReference type="SAM" id="Phobius"/>
    </source>
</evidence>
<dbReference type="GO" id="GO:0009927">
    <property type="term" value="F:histidine phosphotransfer kinase activity"/>
    <property type="evidence" value="ECO:0007669"/>
    <property type="project" value="TreeGrafter"/>
</dbReference>
<dbReference type="SUPFAM" id="SSF55785">
    <property type="entry name" value="PYP-like sensor domain (PAS domain)"/>
    <property type="match status" value="1"/>
</dbReference>
<dbReference type="SMART" id="SM00388">
    <property type="entry name" value="HisKA"/>
    <property type="match status" value="1"/>
</dbReference>
<dbReference type="InterPro" id="IPR029016">
    <property type="entry name" value="GAF-like_dom_sf"/>
</dbReference>
<dbReference type="EC" id="2.7.13.3" evidence="2"/>
<dbReference type="PANTHER" id="PTHR43047">
    <property type="entry name" value="TWO-COMPONENT HISTIDINE PROTEIN KINASE"/>
    <property type="match status" value="1"/>
</dbReference>
<evidence type="ECO:0000313" key="10">
    <source>
        <dbReference type="Proteomes" id="UP000228496"/>
    </source>
</evidence>
<dbReference type="InterPro" id="IPR003661">
    <property type="entry name" value="HisK_dim/P_dom"/>
</dbReference>
<dbReference type="AlphaFoldDB" id="A0A2J0Q6M8"/>
<keyword evidence="4" id="KW-0808">Transferase</keyword>
<name>A0A2J0Q6M8_9BACT</name>
<gene>
    <name evidence="9" type="ORF">COV29_03890</name>
</gene>
<keyword evidence="5" id="KW-0418">Kinase</keyword>
<dbReference type="InterPro" id="IPR003594">
    <property type="entry name" value="HATPase_dom"/>
</dbReference>